<dbReference type="Gene3D" id="1.25.40.10">
    <property type="entry name" value="Tetratricopeptide repeat domain"/>
    <property type="match status" value="5"/>
</dbReference>
<evidence type="ECO:0000256" key="1">
    <source>
        <dbReference type="ARBA" id="ARBA00022737"/>
    </source>
</evidence>
<dbReference type="PANTHER" id="PTHR47926">
    <property type="entry name" value="PENTATRICOPEPTIDE REPEAT-CONTAINING PROTEIN"/>
    <property type="match status" value="1"/>
</dbReference>
<dbReference type="PANTHER" id="PTHR47926:SF387">
    <property type="entry name" value="PENTATRICOPEPTIDE REPEAT-CONTAINING PROTEIN"/>
    <property type="match status" value="1"/>
</dbReference>
<reference evidence="3 4" key="1">
    <citation type="submission" date="2021-09" db="EMBL/GenBank/DDBJ databases">
        <title>Genomic insights and catalytic innovation underlie evolution of tropane alkaloids biosynthesis.</title>
        <authorList>
            <person name="Wang Y.-J."/>
            <person name="Tian T."/>
            <person name="Huang J.-P."/>
            <person name="Huang S.-X."/>
        </authorList>
    </citation>
    <scope>NUCLEOTIDE SEQUENCE [LARGE SCALE GENOMIC DNA]</scope>
    <source>
        <strain evidence="3">KIB-2018</strain>
        <tissue evidence="3">Leaf</tissue>
    </source>
</reference>
<dbReference type="GO" id="GO:0003723">
    <property type="term" value="F:RNA binding"/>
    <property type="evidence" value="ECO:0007669"/>
    <property type="project" value="InterPro"/>
</dbReference>
<feature type="repeat" description="PPR" evidence="2">
    <location>
        <begin position="220"/>
        <end position="254"/>
    </location>
</feature>
<evidence type="ECO:0000256" key="2">
    <source>
        <dbReference type="PROSITE-ProRule" id="PRU00708"/>
    </source>
</evidence>
<gene>
    <name evidence="3" type="ORF">K2173_002252</name>
</gene>
<dbReference type="PROSITE" id="PS51375">
    <property type="entry name" value="PPR"/>
    <property type="match status" value="4"/>
</dbReference>
<dbReference type="GO" id="GO:0009451">
    <property type="term" value="P:RNA modification"/>
    <property type="evidence" value="ECO:0007669"/>
    <property type="project" value="InterPro"/>
</dbReference>
<protein>
    <recommendedName>
        <fullName evidence="5">Pentatricopeptide repeat-containing protein</fullName>
    </recommendedName>
</protein>
<dbReference type="Pfam" id="PF13041">
    <property type="entry name" value="PPR_2"/>
    <property type="match status" value="2"/>
</dbReference>
<proteinExistence type="predicted"/>
<dbReference type="InterPro" id="IPR011990">
    <property type="entry name" value="TPR-like_helical_dom_sf"/>
</dbReference>
<keyword evidence="1" id="KW-0677">Repeat</keyword>
<dbReference type="Pfam" id="PF20431">
    <property type="entry name" value="E_motif"/>
    <property type="match status" value="1"/>
</dbReference>
<dbReference type="Proteomes" id="UP001159364">
    <property type="component" value="Linkage Group LG05"/>
</dbReference>
<feature type="repeat" description="PPR" evidence="2">
    <location>
        <begin position="83"/>
        <end position="118"/>
    </location>
</feature>
<accession>A0AAV8TAJ1</accession>
<dbReference type="FunFam" id="1.25.40.10:FF:000090">
    <property type="entry name" value="Pentatricopeptide repeat-containing protein, chloroplastic"/>
    <property type="match status" value="1"/>
</dbReference>
<keyword evidence="4" id="KW-1185">Reference proteome</keyword>
<dbReference type="NCBIfam" id="TIGR00756">
    <property type="entry name" value="PPR"/>
    <property type="match status" value="2"/>
</dbReference>
<dbReference type="EMBL" id="JAIWQS010000005">
    <property type="protein sequence ID" value="KAJ8763369.1"/>
    <property type="molecule type" value="Genomic_DNA"/>
</dbReference>
<name>A0AAV8TAJ1_9ROSI</name>
<dbReference type="InterPro" id="IPR002885">
    <property type="entry name" value="PPR_rpt"/>
</dbReference>
<organism evidence="3 4">
    <name type="scientific">Erythroxylum novogranatense</name>
    <dbReference type="NCBI Taxonomy" id="1862640"/>
    <lineage>
        <taxon>Eukaryota</taxon>
        <taxon>Viridiplantae</taxon>
        <taxon>Streptophyta</taxon>
        <taxon>Embryophyta</taxon>
        <taxon>Tracheophyta</taxon>
        <taxon>Spermatophyta</taxon>
        <taxon>Magnoliopsida</taxon>
        <taxon>eudicotyledons</taxon>
        <taxon>Gunneridae</taxon>
        <taxon>Pentapetalae</taxon>
        <taxon>rosids</taxon>
        <taxon>fabids</taxon>
        <taxon>Malpighiales</taxon>
        <taxon>Erythroxylaceae</taxon>
        <taxon>Erythroxylum</taxon>
    </lineage>
</organism>
<dbReference type="InterPro" id="IPR046960">
    <property type="entry name" value="PPR_At4g14850-like_plant"/>
</dbReference>
<evidence type="ECO:0000313" key="4">
    <source>
        <dbReference type="Proteomes" id="UP001159364"/>
    </source>
</evidence>
<feature type="repeat" description="PPR" evidence="2">
    <location>
        <begin position="454"/>
        <end position="488"/>
    </location>
</feature>
<dbReference type="AlphaFoldDB" id="A0AAV8TAJ1"/>
<sequence>MFLKDGIKCHAQFLKSGLVPPIFTSNQLIHLYANHCLIHEAQKLFDEMPERNVVSWNVIISAYVKSNHLPQAKALFDSASVRDLVTYNTILSGYANADGYQSCAIELFLGMQRKRGEMGIDEVTLTTMVNLFAKLCSLTGGRQLHSYMIKTGNDRSGFAVSSLIDMYSKCGCFGDACLVFKGCEGPVDLVSKNAIVAACCKVGEVDLALRLFWRANESNDTVSWNTMISGLVQNSYEEKALELFIRMWKNRVKFNEHTFASILGACCGLRNLKLGKEVHAWILKNDLISNAFINSGIVDLYCKCGNMKYAESACSISGFENPFSITSMIVGCSMQGNMIQARRLFNSLAEKNHVVWTALFSGYVKSQQSEVVFDLLKEFREKEATTADVLILVSVLNACASQSALNPGKQIHGYLFRMGFQMDEKMTSALIDMYSKCGSVAYAENIFRRAVKRDSVTYNVMIACYAHHGQDVHAMHLFREMLEKGVRPDSVTLIALLSACRHAGFLDMGEKLFYSMKEGYNISPEIEHYGCMVDLYGRAMQLEKAVELFKQIPESQQDVVLLGAFLNACRLNRNVELAREVEERILKTERDKGARFVQLANAYAAEGNWDEMGRIRKLMKGNEAKKFAGCSWLYLDHRVHIFTSGDTSHFQAKTIYSILASLTGELCHIGRGPCVEDNSHGILLDKT</sequence>
<comment type="caution">
    <text evidence="3">The sequence shown here is derived from an EMBL/GenBank/DDBJ whole genome shotgun (WGS) entry which is preliminary data.</text>
</comment>
<evidence type="ECO:0000313" key="3">
    <source>
        <dbReference type="EMBL" id="KAJ8763369.1"/>
    </source>
</evidence>
<evidence type="ECO:0008006" key="5">
    <source>
        <dbReference type="Google" id="ProtNLM"/>
    </source>
</evidence>
<dbReference type="InterPro" id="IPR046848">
    <property type="entry name" value="E_motif"/>
</dbReference>
<dbReference type="Pfam" id="PF01535">
    <property type="entry name" value="PPR"/>
    <property type="match status" value="8"/>
</dbReference>
<feature type="repeat" description="PPR" evidence="2">
    <location>
        <begin position="21"/>
        <end position="55"/>
    </location>
</feature>